<organism evidence="4 5">
    <name type="scientific">Candidatus Acidulodesulfobacterium ferriphilum</name>
    <dbReference type="NCBI Taxonomy" id="2597223"/>
    <lineage>
        <taxon>Bacteria</taxon>
        <taxon>Deltaproteobacteria</taxon>
        <taxon>Candidatus Acidulodesulfobacterales</taxon>
        <taxon>Candidatus Acidulodesulfobacterium</taxon>
    </lineage>
</organism>
<evidence type="ECO:0000256" key="2">
    <source>
        <dbReference type="SAM" id="Phobius"/>
    </source>
</evidence>
<keyword evidence="4" id="KW-0808">Transferase</keyword>
<evidence type="ECO:0000313" key="4">
    <source>
        <dbReference type="EMBL" id="RZD13964.1"/>
    </source>
</evidence>
<dbReference type="InterPro" id="IPR004147">
    <property type="entry name" value="ABC1_dom"/>
</dbReference>
<dbReference type="InterPro" id="IPR011009">
    <property type="entry name" value="Kinase-like_dom_sf"/>
</dbReference>
<keyword evidence="4" id="KW-0418">Kinase</keyword>
<dbReference type="Pfam" id="PF03109">
    <property type="entry name" value="ABC1"/>
    <property type="match status" value="1"/>
</dbReference>
<sequence>MKITDFIKFIRAVKRIRQITMIFAKHGFYQVITNIGLSKFFIFKKYLKAAYPVDDYLNVPPEIRLRYALEDLGPTFIKVGQILSQEVTMLPSKYINELKKLQDSVQLNYIKFDEIKGIVKKETGKDPDEIFSSFDENPIASASLAQVHKAVLKDGTVVAVKIKKGDIDKIIKNDLDVLYFIVNIIRKPVKELLYIDNLDELYQEFGKNIICELNFLTEAGYTEKIRRSNMDKHSVVIPQIYWNYISNNLLVEDFIHGIKVSNTEELFKRGYNTKNILKIFLNHYFKQIFILGYFNADPHPGNVFVINEEKIGLIDFGSVGILTKDLKRMALEYFINFIGGNYEEMAVQFIEICMGDLSEKEEQAFKFELAEFIEGFFNRPFKDIYSAEILLKTLKIGQRHNLVIPAELSLLFKALLSIESIAKILDPDFSFVTSGTEFFDFDVLINKKEKVKDIKEQIISKLKNYRDFFGEFPKKAEKILKKMSEDNFSIDFIHKGLEGLMGEMEKSSKRLMRGFLVAALIISSSILMFTGGALLHYWILIAGFIGWIFGFLYILILLIRGLK</sequence>
<keyword evidence="2" id="KW-0812">Transmembrane</keyword>
<evidence type="ECO:0000259" key="3">
    <source>
        <dbReference type="Pfam" id="PF03109"/>
    </source>
</evidence>
<dbReference type="InterPro" id="IPR050154">
    <property type="entry name" value="UbiB_kinase"/>
</dbReference>
<name>A0A519B9R6_9DELT</name>
<dbReference type="PANTHER" id="PTHR10566">
    <property type="entry name" value="CHAPERONE-ACTIVITY OF BC1 COMPLEX CABC1 -RELATED"/>
    <property type="match status" value="1"/>
</dbReference>
<dbReference type="EMBL" id="SGBD01000005">
    <property type="protein sequence ID" value="RZD13964.1"/>
    <property type="molecule type" value="Genomic_DNA"/>
</dbReference>
<accession>A0A519B9R6</accession>
<comment type="similarity">
    <text evidence="1">Belongs to the protein kinase superfamily. ADCK protein kinase family.</text>
</comment>
<dbReference type="Proteomes" id="UP000320813">
    <property type="component" value="Unassembled WGS sequence"/>
</dbReference>
<evidence type="ECO:0000256" key="1">
    <source>
        <dbReference type="ARBA" id="ARBA00009670"/>
    </source>
</evidence>
<dbReference type="GO" id="GO:0016301">
    <property type="term" value="F:kinase activity"/>
    <property type="evidence" value="ECO:0007669"/>
    <property type="project" value="UniProtKB-KW"/>
</dbReference>
<dbReference type="CDD" id="cd05121">
    <property type="entry name" value="ABC1_ADCK3-like"/>
    <property type="match status" value="1"/>
</dbReference>
<keyword evidence="2" id="KW-0472">Membrane</keyword>
<protein>
    <submittedName>
        <fullName evidence="4">AarF/ABC1/UbiB kinase family protein</fullName>
    </submittedName>
</protein>
<keyword evidence="2" id="KW-1133">Transmembrane helix</keyword>
<dbReference type="AlphaFoldDB" id="A0A519B9R6"/>
<evidence type="ECO:0000313" key="5">
    <source>
        <dbReference type="Proteomes" id="UP000320813"/>
    </source>
</evidence>
<dbReference type="PANTHER" id="PTHR10566:SF113">
    <property type="entry name" value="PROTEIN ACTIVITY OF BC1 COMPLEX KINASE 7, CHLOROPLASTIC"/>
    <property type="match status" value="1"/>
</dbReference>
<gene>
    <name evidence="4" type="ORF">EVJ47_08525</name>
</gene>
<comment type="caution">
    <text evidence="4">The sequence shown here is derived from an EMBL/GenBank/DDBJ whole genome shotgun (WGS) entry which is preliminary data.</text>
</comment>
<feature type="transmembrane region" description="Helical" evidence="2">
    <location>
        <begin position="535"/>
        <end position="559"/>
    </location>
</feature>
<proteinExistence type="inferred from homology"/>
<reference evidence="4 5" key="1">
    <citation type="submission" date="2019-01" db="EMBL/GenBank/DDBJ databases">
        <title>Insights into ecological role of a new deltaproteobacterial order Candidatus Sinidesulfobacterales (Sva0485) by metagenomics and metatranscriptomics.</title>
        <authorList>
            <person name="Tan S."/>
            <person name="Liu J."/>
            <person name="Fang Y."/>
            <person name="Hedlund B.P."/>
            <person name="Lian Z.H."/>
            <person name="Huang L.Y."/>
            <person name="Li J.T."/>
            <person name="Huang L.N."/>
            <person name="Li W.J."/>
            <person name="Jiang H.C."/>
            <person name="Dong H.L."/>
            <person name="Shu W.S."/>
        </authorList>
    </citation>
    <scope>NUCLEOTIDE SEQUENCE [LARGE SCALE GENOMIC DNA]</scope>
    <source>
        <strain evidence="4">AP3</strain>
    </source>
</reference>
<dbReference type="SUPFAM" id="SSF56112">
    <property type="entry name" value="Protein kinase-like (PK-like)"/>
    <property type="match status" value="1"/>
</dbReference>
<feature type="domain" description="ABC1 atypical kinase-like" evidence="3">
    <location>
        <begin position="101"/>
        <end position="346"/>
    </location>
</feature>
<feature type="transmembrane region" description="Helical" evidence="2">
    <location>
        <begin position="511"/>
        <end position="529"/>
    </location>
</feature>